<reference evidence="1" key="1">
    <citation type="submission" date="2021-03" db="EMBL/GenBank/DDBJ databases">
        <authorList>
            <person name="Tagirdzhanova G."/>
        </authorList>
    </citation>
    <scope>NUCLEOTIDE SEQUENCE</scope>
</reference>
<evidence type="ECO:0000313" key="1">
    <source>
        <dbReference type="EMBL" id="CAF9933958.1"/>
    </source>
</evidence>
<keyword evidence="2" id="KW-1185">Reference proteome</keyword>
<comment type="caution">
    <text evidence="1">The sequence shown here is derived from an EMBL/GenBank/DDBJ whole genome shotgun (WGS) entry which is preliminary data.</text>
</comment>
<evidence type="ECO:0000313" key="2">
    <source>
        <dbReference type="Proteomes" id="UP000664534"/>
    </source>
</evidence>
<organism evidence="1 2">
    <name type="scientific">Imshaugia aleurites</name>
    <dbReference type="NCBI Taxonomy" id="172621"/>
    <lineage>
        <taxon>Eukaryota</taxon>
        <taxon>Fungi</taxon>
        <taxon>Dikarya</taxon>
        <taxon>Ascomycota</taxon>
        <taxon>Pezizomycotina</taxon>
        <taxon>Lecanoromycetes</taxon>
        <taxon>OSLEUM clade</taxon>
        <taxon>Lecanoromycetidae</taxon>
        <taxon>Lecanorales</taxon>
        <taxon>Lecanorineae</taxon>
        <taxon>Parmeliaceae</taxon>
        <taxon>Imshaugia</taxon>
    </lineage>
</organism>
<dbReference type="AlphaFoldDB" id="A0A8H3G6C9"/>
<sequence>MPLLQMLATVQEEQSLGHLQELTSPVLGKLKEALIFTRLANSQRRAFGSRTVVLEGQLGAHCCDLFVVVSCLFHRDDFAFAGFLGSELHLGWFEEARLLVMAYKITLHFLQNINCNNFKEDNEVTKSHYLIQGETSCPSWLGAVAPEAQVSSIILKIFDSFKDQDQCLAQVMKSVTGMVHSQLYSQLGPA</sequence>
<name>A0A8H3G6C9_9LECA</name>
<proteinExistence type="predicted"/>
<dbReference type="Proteomes" id="UP000664534">
    <property type="component" value="Unassembled WGS sequence"/>
</dbReference>
<gene>
    <name evidence="1" type="ORF">IMSHALPRED_009538</name>
</gene>
<accession>A0A8H3G6C9</accession>
<dbReference type="EMBL" id="CAJPDT010000073">
    <property type="protein sequence ID" value="CAF9933958.1"/>
    <property type="molecule type" value="Genomic_DNA"/>
</dbReference>
<protein>
    <submittedName>
        <fullName evidence="1">Uncharacterized protein</fullName>
    </submittedName>
</protein>